<sequence length="127" mass="14236">MPFRYRRHRRWIALFALIGLLFQQFAMAAYLCPQEMAVATAQATADTPPCHTPDTADQARCHEHCHPTTPSSDHAPALTVPPALLPATTWSRDSVRPVLPDETTRDYAHRARGQPPPLSIQHCTFQI</sequence>
<proteinExistence type="predicted"/>
<name>A0ABY6B8A1_9GAMM</name>
<evidence type="ECO:0000256" key="1">
    <source>
        <dbReference type="SAM" id="MobiDB-lite"/>
    </source>
</evidence>
<feature type="region of interest" description="Disordered" evidence="1">
    <location>
        <begin position="49"/>
        <end position="79"/>
    </location>
</feature>
<dbReference type="RefSeq" id="WP_261693091.1">
    <property type="nucleotide sequence ID" value="NZ_CP104694.1"/>
</dbReference>
<feature type="signal peptide" evidence="2">
    <location>
        <begin position="1"/>
        <end position="28"/>
    </location>
</feature>
<keyword evidence="2" id="KW-0732">Signal</keyword>
<protein>
    <submittedName>
        <fullName evidence="3">Uncharacterized protein</fullName>
    </submittedName>
</protein>
<evidence type="ECO:0000313" key="3">
    <source>
        <dbReference type="EMBL" id="UXI66105.1"/>
    </source>
</evidence>
<evidence type="ECO:0000256" key="2">
    <source>
        <dbReference type="SAM" id="SignalP"/>
    </source>
</evidence>
<keyword evidence="4" id="KW-1185">Reference proteome</keyword>
<gene>
    <name evidence="3" type="ORF">N4264_15255</name>
</gene>
<feature type="compositionally biased region" description="Basic and acidic residues" evidence="1">
    <location>
        <begin position="57"/>
        <end position="66"/>
    </location>
</feature>
<reference evidence="3" key="1">
    <citation type="submission" date="2022-09" db="EMBL/GenBank/DDBJ databases">
        <title>Tahibacter sp. nov., isolated from a fresh water.</title>
        <authorList>
            <person name="Baek J.H."/>
            <person name="Lee J.K."/>
            <person name="Kim J.M."/>
            <person name="Jeon C.O."/>
        </authorList>
    </citation>
    <scope>NUCLEOTIDE SEQUENCE</scope>
    <source>
        <strain evidence="3">W38</strain>
    </source>
</reference>
<dbReference type="EMBL" id="CP104694">
    <property type="protein sequence ID" value="UXI66105.1"/>
    <property type="molecule type" value="Genomic_DNA"/>
</dbReference>
<feature type="chain" id="PRO_5045936473" evidence="2">
    <location>
        <begin position="29"/>
        <end position="127"/>
    </location>
</feature>
<dbReference type="Proteomes" id="UP001064632">
    <property type="component" value="Chromosome"/>
</dbReference>
<evidence type="ECO:0000313" key="4">
    <source>
        <dbReference type="Proteomes" id="UP001064632"/>
    </source>
</evidence>
<organism evidence="3 4">
    <name type="scientific">Tahibacter amnicola</name>
    <dbReference type="NCBI Taxonomy" id="2976241"/>
    <lineage>
        <taxon>Bacteria</taxon>
        <taxon>Pseudomonadati</taxon>
        <taxon>Pseudomonadota</taxon>
        <taxon>Gammaproteobacteria</taxon>
        <taxon>Lysobacterales</taxon>
        <taxon>Rhodanobacteraceae</taxon>
        <taxon>Tahibacter</taxon>
    </lineage>
</organism>
<accession>A0ABY6B8A1</accession>